<comment type="similarity">
    <text evidence="2">Belongs to the peptidase S54 family.</text>
</comment>
<dbReference type="InterPro" id="IPR050925">
    <property type="entry name" value="Rhomboid_protease_S54"/>
</dbReference>
<feature type="transmembrane region" description="Helical" evidence="8">
    <location>
        <begin position="365"/>
        <end position="383"/>
    </location>
</feature>
<dbReference type="InterPro" id="IPR019734">
    <property type="entry name" value="TPR_rpt"/>
</dbReference>
<feature type="repeat" description="TPR" evidence="7">
    <location>
        <begin position="489"/>
        <end position="522"/>
    </location>
</feature>
<proteinExistence type="inferred from homology"/>
<dbReference type="SMART" id="SM00028">
    <property type="entry name" value="TPR"/>
    <property type="match status" value="2"/>
</dbReference>
<keyword evidence="6 8" id="KW-0472">Membrane</keyword>
<evidence type="ECO:0000256" key="5">
    <source>
        <dbReference type="ARBA" id="ARBA00022989"/>
    </source>
</evidence>
<dbReference type="eggNOG" id="COG0705">
    <property type="taxonomic scope" value="Bacteria"/>
</dbReference>
<comment type="subcellular location">
    <subcellularLocation>
        <location evidence="1">Membrane</location>
        <topology evidence="1">Multi-pass membrane protein</topology>
    </subcellularLocation>
</comment>
<sequence>MIVLFCDNRGMMNIIEGWWFQMYIKKQLLLHRLTYDLMYKDHWDLIFVSANRNEYWLEHANKGRKDIVRLSLKQLDWRRDVYQDMLRAEQQYEQKQTRILAQPVDFHHIYISDFEPVDDWYDLTEQKTEVKRTRDSFVYMLDDEHRADELIKIQNKVNATAFESIQMPDNVIEMEQANAYIQHNIYQLYQQRQKQKEGLFQQAKPFFTYVLLGINVFIYFLLELNGGSTSISTLIAFGAKENMAIMNGEWWRIVTSMFLHIGMPHILLNMLALYFIGTLVERIYGNFRFLLIYFIAGMIGGLASFALNPSLAAGASGAIFGLFGALLFFGVTYPKVFFQTMGWNVIFVIGINVVFGFSVPQIDNGAHIGGMVGGFFSSMLVMFPTYRRKIIQSLGFVLVLCSTLGLTFYGLQNESVHYDESIITQRAQNYIEDERYKETIDVVTNGLAYADDFNAELLFFRSYAYLQLQKYQNARQDLEEAIKMKPNFEEALYNLALTYRQMGQTEEALQTIKKAIEINPEASEYQKLKETLQQTSGA</sequence>
<dbReference type="Pfam" id="PF01694">
    <property type="entry name" value="Rhomboid"/>
    <property type="match status" value="1"/>
</dbReference>
<feature type="transmembrane region" description="Helical" evidence="8">
    <location>
        <begin position="289"/>
        <end position="307"/>
    </location>
</feature>
<evidence type="ECO:0000259" key="9">
    <source>
        <dbReference type="Pfam" id="PF01694"/>
    </source>
</evidence>
<dbReference type="Proteomes" id="UP000012283">
    <property type="component" value="Unassembled WGS sequence"/>
</dbReference>
<keyword evidence="3 8" id="KW-0812">Transmembrane</keyword>
<evidence type="ECO:0000256" key="8">
    <source>
        <dbReference type="SAM" id="Phobius"/>
    </source>
</evidence>
<dbReference type="SUPFAM" id="SSF144091">
    <property type="entry name" value="Rhomboid-like"/>
    <property type="match status" value="1"/>
</dbReference>
<keyword evidence="7" id="KW-0802">TPR repeat</keyword>
<evidence type="ECO:0000313" key="10">
    <source>
        <dbReference type="EMBL" id="ENH97471.1"/>
    </source>
</evidence>
<dbReference type="STRING" id="1308866.J416_05653"/>
<dbReference type="InterPro" id="IPR022764">
    <property type="entry name" value="Peptidase_S54_rhomboid_dom"/>
</dbReference>
<dbReference type="AlphaFoldDB" id="N4WWM3"/>
<comment type="caution">
    <text evidence="10">The sequence shown here is derived from an EMBL/GenBank/DDBJ whole genome shotgun (WGS) entry which is preliminary data.</text>
</comment>
<protein>
    <submittedName>
        <fullName evidence="10">S54 family peptidase</fullName>
    </submittedName>
</protein>
<dbReference type="GO" id="GO:0016020">
    <property type="term" value="C:membrane"/>
    <property type="evidence" value="ECO:0007669"/>
    <property type="project" value="UniProtKB-SubCell"/>
</dbReference>
<dbReference type="PROSITE" id="PS50005">
    <property type="entry name" value="TPR"/>
    <property type="match status" value="2"/>
</dbReference>
<dbReference type="PANTHER" id="PTHR43731:SF14">
    <property type="entry name" value="PRESENILIN-ASSOCIATED RHOMBOID-LIKE PROTEIN, MITOCHONDRIAL"/>
    <property type="match status" value="1"/>
</dbReference>
<evidence type="ECO:0000256" key="6">
    <source>
        <dbReference type="ARBA" id="ARBA00023136"/>
    </source>
</evidence>
<dbReference type="SUPFAM" id="SSF48452">
    <property type="entry name" value="TPR-like"/>
    <property type="match status" value="1"/>
</dbReference>
<dbReference type="PATRIC" id="fig|1308866.3.peg.1143"/>
<name>N4WWM3_9BACI</name>
<organism evidence="10 11">
    <name type="scientific">Gracilibacillus halophilus YIM-C55.5</name>
    <dbReference type="NCBI Taxonomy" id="1308866"/>
    <lineage>
        <taxon>Bacteria</taxon>
        <taxon>Bacillati</taxon>
        <taxon>Bacillota</taxon>
        <taxon>Bacilli</taxon>
        <taxon>Bacillales</taxon>
        <taxon>Bacillaceae</taxon>
        <taxon>Gracilibacillus</taxon>
    </lineage>
</organism>
<dbReference type="PANTHER" id="PTHR43731">
    <property type="entry name" value="RHOMBOID PROTEASE"/>
    <property type="match status" value="1"/>
</dbReference>
<evidence type="ECO:0000256" key="2">
    <source>
        <dbReference type="ARBA" id="ARBA00009045"/>
    </source>
</evidence>
<keyword evidence="5 8" id="KW-1133">Transmembrane helix</keyword>
<feature type="transmembrane region" description="Helical" evidence="8">
    <location>
        <begin position="250"/>
        <end position="277"/>
    </location>
</feature>
<dbReference type="InterPro" id="IPR035952">
    <property type="entry name" value="Rhomboid-like_sf"/>
</dbReference>
<evidence type="ECO:0000256" key="4">
    <source>
        <dbReference type="ARBA" id="ARBA00022801"/>
    </source>
</evidence>
<dbReference type="eggNOG" id="COG0457">
    <property type="taxonomic scope" value="Bacteria"/>
</dbReference>
<evidence type="ECO:0000313" key="11">
    <source>
        <dbReference type="Proteomes" id="UP000012283"/>
    </source>
</evidence>
<feature type="repeat" description="TPR" evidence="7">
    <location>
        <begin position="455"/>
        <end position="488"/>
    </location>
</feature>
<dbReference type="Gene3D" id="1.20.1540.10">
    <property type="entry name" value="Rhomboid-like"/>
    <property type="match status" value="1"/>
</dbReference>
<gene>
    <name evidence="10" type="ORF">J416_05653</name>
</gene>
<evidence type="ECO:0000256" key="3">
    <source>
        <dbReference type="ARBA" id="ARBA00022692"/>
    </source>
</evidence>
<reference evidence="10 11" key="1">
    <citation type="submission" date="2013-03" db="EMBL/GenBank/DDBJ databases">
        <title>Draft genome sequence of Gracibacillus halophilus YIM-C55.5, a moderately halophilic and thermophilic organism from the Xiaochaidamu salt lake.</title>
        <authorList>
            <person name="Sugumar T."/>
            <person name="Polireddy D.R."/>
            <person name="Antony A."/>
            <person name="Madhava Y.R."/>
            <person name="Sivakumar N."/>
        </authorList>
    </citation>
    <scope>NUCLEOTIDE SEQUENCE [LARGE SCALE GENOMIC DNA]</scope>
    <source>
        <strain evidence="10 11">YIM-C55.5</strain>
    </source>
</reference>
<dbReference type="Gene3D" id="1.25.40.10">
    <property type="entry name" value="Tetratricopeptide repeat domain"/>
    <property type="match status" value="1"/>
</dbReference>
<feature type="transmembrane region" description="Helical" evidence="8">
    <location>
        <begin position="313"/>
        <end position="334"/>
    </location>
</feature>
<keyword evidence="4" id="KW-0378">Hydrolase</keyword>
<accession>N4WWM3</accession>
<feature type="transmembrane region" description="Helical" evidence="8">
    <location>
        <begin position="390"/>
        <end position="411"/>
    </location>
</feature>
<keyword evidence="11" id="KW-1185">Reference proteome</keyword>
<dbReference type="PROSITE" id="PS50293">
    <property type="entry name" value="TPR_REGION"/>
    <property type="match status" value="1"/>
</dbReference>
<evidence type="ECO:0000256" key="1">
    <source>
        <dbReference type="ARBA" id="ARBA00004141"/>
    </source>
</evidence>
<feature type="transmembrane region" description="Helical" evidence="8">
    <location>
        <begin position="341"/>
        <end position="359"/>
    </location>
</feature>
<evidence type="ECO:0000256" key="7">
    <source>
        <dbReference type="PROSITE-ProRule" id="PRU00339"/>
    </source>
</evidence>
<dbReference type="Pfam" id="PF14559">
    <property type="entry name" value="TPR_19"/>
    <property type="match status" value="1"/>
</dbReference>
<dbReference type="OrthoDB" id="9813074at2"/>
<dbReference type="GO" id="GO:0004252">
    <property type="term" value="F:serine-type endopeptidase activity"/>
    <property type="evidence" value="ECO:0007669"/>
    <property type="project" value="InterPro"/>
</dbReference>
<feature type="domain" description="Peptidase S54 rhomboid" evidence="9">
    <location>
        <begin position="248"/>
        <end position="381"/>
    </location>
</feature>
<dbReference type="InterPro" id="IPR011990">
    <property type="entry name" value="TPR-like_helical_dom_sf"/>
</dbReference>
<dbReference type="EMBL" id="APML01000019">
    <property type="protein sequence ID" value="ENH97471.1"/>
    <property type="molecule type" value="Genomic_DNA"/>
</dbReference>